<dbReference type="PIRSF" id="PIRSF036397">
    <property type="entry name" value="Bactrphtchrm_rec"/>
    <property type="match status" value="1"/>
</dbReference>
<keyword evidence="3" id="KW-0600">Photoreceptor protein</keyword>
<organism evidence="15 16">
    <name type="scientific">Caulobacter hibisci</name>
    <dbReference type="NCBI Taxonomy" id="2035993"/>
    <lineage>
        <taxon>Bacteria</taxon>
        <taxon>Pseudomonadati</taxon>
        <taxon>Pseudomonadota</taxon>
        <taxon>Alphaproteobacteria</taxon>
        <taxon>Caulobacterales</taxon>
        <taxon>Caulobacteraceae</taxon>
        <taxon>Caulobacter</taxon>
    </lineage>
</organism>
<dbReference type="Gene3D" id="3.30.450.270">
    <property type="match status" value="1"/>
</dbReference>
<dbReference type="PANTHER" id="PTHR41523:SF8">
    <property type="entry name" value="ETHYLENE RESPONSE SENSOR PROTEIN"/>
    <property type="match status" value="1"/>
</dbReference>
<evidence type="ECO:0000256" key="7">
    <source>
        <dbReference type="ARBA" id="ARBA00022741"/>
    </source>
</evidence>
<dbReference type="PROSITE" id="PS50046">
    <property type="entry name" value="PHYTOCHROME_2"/>
    <property type="match status" value="1"/>
</dbReference>
<evidence type="ECO:0000256" key="8">
    <source>
        <dbReference type="ARBA" id="ARBA00022777"/>
    </source>
</evidence>
<dbReference type="InterPro" id="IPR001294">
    <property type="entry name" value="Phytochrome"/>
</dbReference>
<evidence type="ECO:0000256" key="10">
    <source>
        <dbReference type="ARBA" id="ARBA00022991"/>
    </source>
</evidence>
<dbReference type="InterPro" id="IPR013515">
    <property type="entry name" value="Phytochrome_cen-reg"/>
</dbReference>
<keyword evidence="8" id="KW-0418">Kinase</keyword>
<dbReference type="PANTHER" id="PTHR41523">
    <property type="entry name" value="TWO-COMPONENT SYSTEM SENSOR PROTEIN"/>
    <property type="match status" value="1"/>
</dbReference>
<dbReference type="InterPro" id="IPR009219">
    <property type="entry name" value="Bactrphtchr_CheY"/>
</dbReference>
<keyword evidence="10" id="KW-0157">Chromophore</keyword>
<evidence type="ECO:0000256" key="3">
    <source>
        <dbReference type="ARBA" id="ARBA00022543"/>
    </source>
</evidence>
<dbReference type="InterPro" id="IPR035965">
    <property type="entry name" value="PAS-like_dom_sf"/>
</dbReference>
<keyword evidence="11" id="KW-0675">Receptor</keyword>
<dbReference type="Pfam" id="PF07536">
    <property type="entry name" value="HWE_HK"/>
    <property type="match status" value="1"/>
</dbReference>
<dbReference type="InterPro" id="IPR016132">
    <property type="entry name" value="Phyto_chromo_attachment"/>
</dbReference>
<dbReference type="InterPro" id="IPR036890">
    <property type="entry name" value="HATPase_C_sf"/>
</dbReference>
<keyword evidence="16" id="KW-1185">Reference proteome</keyword>
<feature type="domain" description="Phytochrome chromophore attachment site" evidence="13">
    <location>
        <begin position="142"/>
        <end position="299"/>
    </location>
</feature>
<dbReference type="Gene3D" id="3.30.450.20">
    <property type="entry name" value="PAS domain"/>
    <property type="match status" value="1"/>
</dbReference>
<keyword evidence="5" id="KW-0716">Sensory transduction</keyword>
<dbReference type="Pfam" id="PF00360">
    <property type="entry name" value="PHY"/>
    <property type="match status" value="1"/>
</dbReference>
<evidence type="ECO:0000313" key="15">
    <source>
        <dbReference type="EMBL" id="MBI1684168.1"/>
    </source>
</evidence>
<dbReference type="InterPro" id="IPR011102">
    <property type="entry name" value="Sig_transdc_His_kinase_HWE"/>
</dbReference>
<dbReference type="SUPFAM" id="SSF55785">
    <property type="entry name" value="PYP-like sensor domain (PAS domain)"/>
    <property type="match status" value="1"/>
</dbReference>
<dbReference type="SUPFAM" id="SSF52172">
    <property type="entry name" value="CheY-like"/>
    <property type="match status" value="1"/>
</dbReference>
<evidence type="ECO:0000259" key="14">
    <source>
        <dbReference type="PROSITE" id="PS50110"/>
    </source>
</evidence>
<comment type="caution">
    <text evidence="15">The sequence shown here is derived from an EMBL/GenBank/DDBJ whole genome shotgun (WGS) entry which is preliminary data.</text>
</comment>
<dbReference type="PROSITE" id="PS50110">
    <property type="entry name" value="RESPONSE_REGULATORY"/>
    <property type="match status" value="1"/>
</dbReference>
<evidence type="ECO:0000256" key="12">
    <source>
        <dbReference type="PROSITE-ProRule" id="PRU00169"/>
    </source>
</evidence>
<dbReference type="PRINTS" id="PR01033">
    <property type="entry name" value="PHYTOCHROME"/>
</dbReference>
<sequence length="851" mass="91468">MTTPVDLTNCDREPIHIPGSIQPHGAMLVCDPSTFQILFASQNLQALTGAQADPTGLDLATVVGVEAAHDIRNAAAKSGGSEIAGVVLAACLPGSSAPMDIVVHRYKDRAFVEIEPSDPGNSGHAALDTTQVLIRRIGLESDVGAIVTTGAKLVRGMLGYDRVMIYQFLHNGAGKVIAEAKHARLGSFMGQHFPAADIPYQARRLYLANTIRMIGDVSYAPVPLQPALAPGQPPIDMSFAQLRSVSPIHCQYLQNMGVYASMSISIIADGELWGLISCHHDAAKITPLPLRIGAELFGQYFSLQISLAERRAQIGAANLARDRLDKIITHLSATDSLADNLRGHLEGLAELVESDGVALWMDGVWSALGQTPPVDAVPGLIDAIKTGAAGAVWHTQDLREVTGAPLYGQAFAGMLAVPLSSTPQDYLLFFRSEEAHAIEWAGEPVKTVVQTDQGERLTPRGSFATWREDVRGRSKPWTNAEHAVAEAIRTYLRDVLLRHSERTADERQRAEQRRRVLNDELNHRVKNIIALVKSIALQTGAHASSVADYSASLEGRLRALAFAHDQSLTGQSAGDLATLVEAEASLYRYGATPDRVVATGPKARLDDQAFSTVALVLHEMMTNAAKYGALSAPEGRLKIGWRFDSAGDCEIIWEESGGPAVKTPARSGFGTKLVQTTLTYDLKGQAQVNYEPSGVRARFVIPSAHAVLDDRDQAPVEEESTTQGSLANLNILVVEDQALIAMDIEETLRGLGVRDVRASPTASDAIDMLVNFMPDAAVLDFNLGAETSEAVANDLMARGIPFVFATGYGDSVMIPQRFAEVPIVRKPVSATTLVAKIDQARFPSAEDRSVS</sequence>
<protein>
    <recommendedName>
        <fullName evidence="2">histidine kinase</fullName>
        <ecNumber evidence="2">2.7.13.3</ecNumber>
    </recommendedName>
</protein>
<dbReference type="SMART" id="SM00065">
    <property type="entry name" value="GAF"/>
    <property type="match status" value="1"/>
</dbReference>
<evidence type="ECO:0000256" key="5">
    <source>
        <dbReference type="ARBA" id="ARBA00022606"/>
    </source>
</evidence>
<dbReference type="SMART" id="SM00448">
    <property type="entry name" value="REC"/>
    <property type="match status" value="1"/>
</dbReference>
<evidence type="ECO:0000256" key="6">
    <source>
        <dbReference type="ARBA" id="ARBA00022679"/>
    </source>
</evidence>
<name>A0ABS0SX45_9CAUL</name>
<feature type="modified residue" description="4-aspartylphosphate" evidence="12">
    <location>
        <position position="780"/>
    </location>
</feature>
<dbReference type="Gene3D" id="3.30.450.40">
    <property type="match status" value="1"/>
</dbReference>
<proteinExistence type="predicted"/>
<evidence type="ECO:0000259" key="13">
    <source>
        <dbReference type="PROSITE" id="PS50046"/>
    </source>
</evidence>
<dbReference type="EC" id="2.7.13.3" evidence="2"/>
<dbReference type="InterPro" id="IPR003018">
    <property type="entry name" value="GAF"/>
</dbReference>
<feature type="domain" description="Response regulatory" evidence="14">
    <location>
        <begin position="730"/>
        <end position="841"/>
    </location>
</feature>
<keyword evidence="4 12" id="KW-0597">Phosphoprotein</keyword>
<evidence type="ECO:0000256" key="9">
    <source>
        <dbReference type="ARBA" id="ARBA00022840"/>
    </source>
</evidence>
<dbReference type="InterPro" id="IPR013654">
    <property type="entry name" value="PAS_2"/>
</dbReference>
<evidence type="ECO:0000313" key="16">
    <source>
        <dbReference type="Proteomes" id="UP000639859"/>
    </source>
</evidence>
<dbReference type="InterPro" id="IPR043150">
    <property type="entry name" value="Phytochrome_PHY_sf"/>
</dbReference>
<dbReference type="Proteomes" id="UP000639859">
    <property type="component" value="Unassembled WGS sequence"/>
</dbReference>
<dbReference type="Pfam" id="PF01590">
    <property type="entry name" value="GAF"/>
    <property type="match status" value="1"/>
</dbReference>
<evidence type="ECO:0000256" key="1">
    <source>
        <dbReference type="ARBA" id="ARBA00000085"/>
    </source>
</evidence>
<dbReference type="InterPro" id="IPR011006">
    <property type="entry name" value="CheY-like_superfamily"/>
</dbReference>
<keyword evidence="6" id="KW-0808">Transferase</keyword>
<dbReference type="RefSeq" id="WP_198576090.1">
    <property type="nucleotide sequence ID" value="NZ_JADWOX010000006.1"/>
</dbReference>
<dbReference type="SMART" id="SM00911">
    <property type="entry name" value="HWE_HK"/>
    <property type="match status" value="1"/>
</dbReference>
<gene>
    <name evidence="15" type="ORF">I4Q42_10870</name>
</gene>
<dbReference type="SUPFAM" id="SSF55781">
    <property type="entry name" value="GAF domain-like"/>
    <property type="match status" value="2"/>
</dbReference>
<comment type="catalytic activity">
    <reaction evidence="1">
        <text>ATP + protein L-histidine = ADP + protein N-phospho-L-histidine.</text>
        <dbReference type="EC" id="2.7.13.3"/>
    </reaction>
</comment>
<dbReference type="InterPro" id="IPR029016">
    <property type="entry name" value="GAF-like_dom_sf"/>
</dbReference>
<dbReference type="Gene3D" id="3.30.565.10">
    <property type="entry name" value="Histidine kinase-like ATPase, C-terminal domain"/>
    <property type="match status" value="1"/>
</dbReference>
<dbReference type="Gene3D" id="3.40.50.2300">
    <property type="match status" value="1"/>
</dbReference>
<keyword evidence="7" id="KW-0547">Nucleotide-binding</keyword>
<dbReference type="EMBL" id="JADWOX010000006">
    <property type="protein sequence ID" value="MBI1684168.1"/>
    <property type="molecule type" value="Genomic_DNA"/>
</dbReference>
<evidence type="ECO:0000256" key="11">
    <source>
        <dbReference type="ARBA" id="ARBA00023170"/>
    </source>
</evidence>
<accession>A0ABS0SX45</accession>
<evidence type="ECO:0000256" key="2">
    <source>
        <dbReference type="ARBA" id="ARBA00012438"/>
    </source>
</evidence>
<keyword evidence="9" id="KW-0067">ATP-binding</keyword>
<evidence type="ECO:0000256" key="4">
    <source>
        <dbReference type="ARBA" id="ARBA00022553"/>
    </source>
</evidence>
<dbReference type="Pfam" id="PF08446">
    <property type="entry name" value="PAS_2"/>
    <property type="match status" value="1"/>
</dbReference>
<dbReference type="InterPro" id="IPR001789">
    <property type="entry name" value="Sig_transdc_resp-reg_receiver"/>
</dbReference>
<reference evidence="15 16" key="1">
    <citation type="submission" date="2020-11" db="EMBL/GenBank/DDBJ databases">
        <title>genome sequence of strain KACC 18849.</title>
        <authorList>
            <person name="Gao J."/>
            <person name="Zhang X."/>
        </authorList>
    </citation>
    <scope>NUCLEOTIDE SEQUENCE [LARGE SCALE GENOMIC DNA]</scope>
    <source>
        <strain evidence="15 16">KACC 18849</strain>
    </source>
</reference>